<evidence type="ECO:0000256" key="1">
    <source>
        <dbReference type="SAM" id="MobiDB-lite"/>
    </source>
</evidence>
<dbReference type="Proteomes" id="UP001501000">
    <property type="component" value="Unassembled WGS sequence"/>
</dbReference>
<protein>
    <recommendedName>
        <fullName evidence="5">Integral membrane protein</fullName>
    </recommendedName>
</protein>
<dbReference type="RefSeq" id="WP_345277597.1">
    <property type="nucleotide sequence ID" value="NZ_BAABAJ010000001.1"/>
</dbReference>
<evidence type="ECO:0000313" key="3">
    <source>
        <dbReference type="EMBL" id="GAA3895248.1"/>
    </source>
</evidence>
<keyword evidence="2" id="KW-0812">Transmembrane</keyword>
<feature type="transmembrane region" description="Helical" evidence="2">
    <location>
        <begin position="95"/>
        <end position="117"/>
    </location>
</feature>
<keyword evidence="2" id="KW-1133">Transmembrane helix</keyword>
<reference evidence="4" key="1">
    <citation type="journal article" date="2019" name="Int. J. Syst. Evol. Microbiol.">
        <title>The Global Catalogue of Microorganisms (GCM) 10K type strain sequencing project: providing services to taxonomists for standard genome sequencing and annotation.</title>
        <authorList>
            <consortium name="The Broad Institute Genomics Platform"/>
            <consortium name="The Broad Institute Genome Sequencing Center for Infectious Disease"/>
            <person name="Wu L."/>
            <person name="Ma J."/>
        </authorList>
    </citation>
    <scope>NUCLEOTIDE SEQUENCE [LARGE SCALE GENOMIC DNA]</scope>
    <source>
        <strain evidence="4">JCM 16956</strain>
    </source>
</reference>
<keyword evidence="4" id="KW-1185">Reference proteome</keyword>
<evidence type="ECO:0000313" key="4">
    <source>
        <dbReference type="Proteomes" id="UP001501000"/>
    </source>
</evidence>
<keyword evidence="2" id="KW-0472">Membrane</keyword>
<dbReference type="EMBL" id="BAABAJ010000001">
    <property type="protein sequence ID" value="GAA3895248.1"/>
    <property type="molecule type" value="Genomic_DNA"/>
</dbReference>
<sequence>MSDHPDDPALDGPHDPLDDEDGTRAESSAGCAWAVAGAAAASAFALPRAAYSIEGGFESHARDWSVILFELPLILLAGFALPPLIWTAARRRLPGWAAGLVCAAALALGLWGLTLVWHPRQAPDPGYGPGI</sequence>
<feature type="transmembrane region" description="Helical" evidence="2">
    <location>
        <begin position="67"/>
        <end position="89"/>
    </location>
</feature>
<name>A0ABP7L7F7_9ACTN</name>
<gene>
    <name evidence="3" type="ORF">GCM10022244_01330</name>
</gene>
<evidence type="ECO:0008006" key="5">
    <source>
        <dbReference type="Google" id="ProtNLM"/>
    </source>
</evidence>
<proteinExistence type="predicted"/>
<comment type="caution">
    <text evidence="3">The sequence shown here is derived from an EMBL/GenBank/DDBJ whole genome shotgun (WGS) entry which is preliminary data.</text>
</comment>
<feature type="region of interest" description="Disordered" evidence="1">
    <location>
        <begin position="1"/>
        <end position="25"/>
    </location>
</feature>
<feature type="compositionally biased region" description="Basic and acidic residues" evidence="1">
    <location>
        <begin position="1"/>
        <end position="16"/>
    </location>
</feature>
<organism evidence="3 4">
    <name type="scientific">Streptomyces gulbargensis</name>
    <dbReference type="NCBI Taxonomy" id="364901"/>
    <lineage>
        <taxon>Bacteria</taxon>
        <taxon>Bacillati</taxon>
        <taxon>Actinomycetota</taxon>
        <taxon>Actinomycetes</taxon>
        <taxon>Kitasatosporales</taxon>
        <taxon>Streptomycetaceae</taxon>
        <taxon>Streptomyces</taxon>
    </lineage>
</organism>
<accession>A0ABP7L7F7</accession>
<evidence type="ECO:0000256" key="2">
    <source>
        <dbReference type="SAM" id="Phobius"/>
    </source>
</evidence>